<dbReference type="SUPFAM" id="SSF54695">
    <property type="entry name" value="POZ domain"/>
    <property type="match status" value="1"/>
</dbReference>
<dbReference type="Pfam" id="PF00651">
    <property type="entry name" value="BTB"/>
    <property type="match status" value="1"/>
</dbReference>
<evidence type="ECO:0000313" key="4">
    <source>
        <dbReference type="Proteomes" id="UP000807504"/>
    </source>
</evidence>
<dbReference type="PANTHER" id="PTHR26379">
    <property type="entry name" value="BTB/POZ AND MATH DOMAIN-CONTAINING PROTEIN 1"/>
    <property type="match status" value="1"/>
</dbReference>
<gene>
    <name evidence="3" type="ORF">HNY73_013938</name>
</gene>
<reference evidence="3" key="1">
    <citation type="journal article" date="2020" name="bioRxiv">
        <title>Chromosome-level reference genome of the European wasp spider Argiope bruennichi: a resource for studies on range expansion and evolutionary adaptation.</title>
        <authorList>
            <person name="Sheffer M.M."/>
            <person name="Hoppe A."/>
            <person name="Krehenwinkel H."/>
            <person name="Uhl G."/>
            <person name="Kuss A.W."/>
            <person name="Jensen L."/>
            <person name="Jensen C."/>
            <person name="Gillespie R.G."/>
            <person name="Hoff K.J."/>
            <person name="Prost S."/>
        </authorList>
    </citation>
    <scope>NUCLEOTIDE SEQUENCE</scope>
</reference>
<dbReference type="InterPro" id="IPR008974">
    <property type="entry name" value="TRAF-like"/>
</dbReference>
<dbReference type="Pfam" id="PF22486">
    <property type="entry name" value="MATH_2"/>
    <property type="match status" value="1"/>
</dbReference>
<dbReference type="CDD" id="cd18186">
    <property type="entry name" value="BTB_POZ_ZBTB_KLHL-like"/>
    <property type="match status" value="1"/>
</dbReference>
<dbReference type="Gene3D" id="3.30.710.10">
    <property type="entry name" value="Potassium Channel Kv1.1, Chain A"/>
    <property type="match status" value="1"/>
</dbReference>
<feature type="domain" description="BTB" evidence="1">
    <location>
        <begin position="329"/>
        <end position="397"/>
    </location>
</feature>
<dbReference type="PROSITE" id="PS50097">
    <property type="entry name" value="BTB"/>
    <property type="match status" value="1"/>
</dbReference>
<dbReference type="InterPro" id="IPR045005">
    <property type="entry name" value="BPM1-6"/>
</dbReference>
<accession>A0A8T0ENI3</accession>
<comment type="caution">
    <text evidence="3">The sequence shown here is derived from an EMBL/GenBank/DDBJ whole genome shotgun (WGS) entry which is preliminary data.</text>
</comment>
<feature type="domain" description="MATH" evidence="2">
    <location>
        <begin position="12"/>
        <end position="142"/>
    </location>
</feature>
<dbReference type="Gene3D" id="2.60.210.10">
    <property type="entry name" value="Apoptosis, Tumor Necrosis Factor Receptor Associated Protein 2, Chain A"/>
    <property type="match status" value="1"/>
</dbReference>
<dbReference type="InterPro" id="IPR000210">
    <property type="entry name" value="BTB/POZ_dom"/>
</dbReference>
<dbReference type="SUPFAM" id="SSF49599">
    <property type="entry name" value="TRAF domain-like"/>
    <property type="match status" value="1"/>
</dbReference>
<organism evidence="3 4">
    <name type="scientific">Argiope bruennichi</name>
    <name type="common">Wasp spider</name>
    <name type="synonym">Aranea bruennichi</name>
    <dbReference type="NCBI Taxonomy" id="94029"/>
    <lineage>
        <taxon>Eukaryota</taxon>
        <taxon>Metazoa</taxon>
        <taxon>Ecdysozoa</taxon>
        <taxon>Arthropoda</taxon>
        <taxon>Chelicerata</taxon>
        <taxon>Arachnida</taxon>
        <taxon>Araneae</taxon>
        <taxon>Araneomorphae</taxon>
        <taxon>Entelegynae</taxon>
        <taxon>Araneoidea</taxon>
        <taxon>Araneidae</taxon>
        <taxon>Argiope</taxon>
    </lineage>
</organism>
<sequence length="423" mass="49503">MFENSEADYKEEFHFRWQIKNFSFANCKTGEAIESPPFVVDILDETKWYILVYPNGKEDEEYVDIYLSRAIDDYGGDNIPIIFTFELEAADSTRLECRISPRSFFTRNLAWGFNPYIKRSILLGDMKSILLPDDVFTIHCHLERAPQEVNYIKEYIAESVMDIENLEFTWDIKNWSKIDAYSRVYKDARFNEECAALFRISILKSDDFANNLIVELRKLHPESETFLTCSISILDAKGCEILTRITHHHFKHGFDVFCWYLLYREEIQHSYLSDDTLRLRCILNMDTGKTTCKITQTIRASPNDEEQVKYNKNELSEDFLNMYLKGDFCDVKIRAGGREVNCHKAILCARSPVISNLLDKADQTSEGCVVLDIEDLDGDTLEQMIYFLYSDKINDLKYTQALELLVASHRYQIRYLTEKCSYI</sequence>
<dbReference type="PANTHER" id="PTHR26379:SF187">
    <property type="entry name" value="OS07G0655300 PROTEIN"/>
    <property type="match status" value="1"/>
</dbReference>
<dbReference type="AlphaFoldDB" id="A0A8T0ENI3"/>
<reference evidence="3" key="2">
    <citation type="submission" date="2020-06" db="EMBL/GenBank/DDBJ databases">
        <authorList>
            <person name="Sheffer M."/>
        </authorList>
    </citation>
    <scope>NUCLEOTIDE SEQUENCE</scope>
</reference>
<keyword evidence="4" id="KW-1185">Reference proteome</keyword>
<evidence type="ECO:0000313" key="3">
    <source>
        <dbReference type="EMBL" id="KAF8777008.1"/>
    </source>
</evidence>
<name>A0A8T0ENI3_ARGBR</name>
<dbReference type="EMBL" id="JABXBU010002072">
    <property type="protein sequence ID" value="KAF8777008.1"/>
    <property type="molecule type" value="Genomic_DNA"/>
</dbReference>
<dbReference type="PROSITE" id="PS50144">
    <property type="entry name" value="MATH"/>
    <property type="match status" value="1"/>
</dbReference>
<dbReference type="InterPro" id="IPR011333">
    <property type="entry name" value="SKP1/BTB/POZ_sf"/>
</dbReference>
<protein>
    <submittedName>
        <fullName evidence="3">Protein maternal effect lethal 26 like protein</fullName>
    </submittedName>
</protein>
<dbReference type="InterPro" id="IPR002083">
    <property type="entry name" value="MATH/TRAF_dom"/>
</dbReference>
<dbReference type="Proteomes" id="UP000807504">
    <property type="component" value="Unassembled WGS sequence"/>
</dbReference>
<proteinExistence type="predicted"/>
<evidence type="ECO:0000259" key="1">
    <source>
        <dbReference type="PROSITE" id="PS50097"/>
    </source>
</evidence>
<evidence type="ECO:0000259" key="2">
    <source>
        <dbReference type="PROSITE" id="PS50144"/>
    </source>
</evidence>
<dbReference type="CDD" id="cd00121">
    <property type="entry name" value="MATH"/>
    <property type="match status" value="1"/>
</dbReference>
<dbReference type="GO" id="GO:0016567">
    <property type="term" value="P:protein ubiquitination"/>
    <property type="evidence" value="ECO:0007669"/>
    <property type="project" value="InterPro"/>
</dbReference>
<dbReference type="SMART" id="SM00225">
    <property type="entry name" value="BTB"/>
    <property type="match status" value="1"/>
</dbReference>